<comment type="caution">
    <text evidence="2">The sequence shown here is derived from an EMBL/GenBank/DDBJ whole genome shotgun (WGS) entry which is preliminary data.</text>
</comment>
<proteinExistence type="predicted"/>
<dbReference type="InterPro" id="IPR012337">
    <property type="entry name" value="RNaseH-like_sf"/>
</dbReference>
<evidence type="ECO:0000259" key="1">
    <source>
        <dbReference type="Pfam" id="PF05699"/>
    </source>
</evidence>
<dbReference type="EMBL" id="BGPR01011872">
    <property type="protein sequence ID" value="GBN53385.1"/>
    <property type="molecule type" value="Genomic_DNA"/>
</dbReference>
<dbReference type="GO" id="GO:0046983">
    <property type="term" value="F:protein dimerization activity"/>
    <property type="evidence" value="ECO:0007669"/>
    <property type="project" value="InterPro"/>
</dbReference>
<dbReference type="Pfam" id="PF05699">
    <property type="entry name" value="Dimer_Tnp_hAT"/>
    <property type="match status" value="1"/>
</dbReference>
<dbReference type="SUPFAM" id="SSF53098">
    <property type="entry name" value="Ribonuclease H-like"/>
    <property type="match status" value="1"/>
</dbReference>
<name>A0A4Y2PN69_ARAVE</name>
<evidence type="ECO:0000313" key="3">
    <source>
        <dbReference type="Proteomes" id="UP000499080"/>
    </source>
</evidence>
<accession>A0A4Y2PN69</accession>
<dbReference type="InterPro" id="IPR008906">
    <property type="entry name" value="HATC_C_dom"/>
</dbReference>
<evidence type="ECO:0000313" key="2">
    <source>
        <dbReference type="EMBL" id="GBN53385.1"/>
    </source>
</evidence>
<organism evidence="2 3">
    <name type="scientific">Araneus ventricosus</name>
    <name type="common">Orbweaver spider</name>
    <name type="synonym">Epeira ventricosa</name>
    <dbReference type="NCBI Taxonomy" id="182803"/>
    <lineage>
        <taxon>Eukaryota</taxon>
        <taxon>Metazoa</taxon>
        <taxon>Ecdysozoa</taxon>
        <taxon>Arthropoda</taxon>
        <taxon>Chelicerata</taxon>
        <taxon>Arachnida</taxon>
        <taxon>Araneae</taxon>
        <taxon>Araneomorphae</taxon>
        <taxon>Entelegynae</taxon>
        <taxon>Araneoidea</taxon>
        <taxon>Araneidae</taxon>
        <taxon>Araneus</taxon>
    </lineage>
</organism>
<dbReference type="AlphaFoldDB" id="A0A4Y2PN69"/>
<reference evidence="2 3" key="1">
    <citation type="journal article" date="2019" name="Sci. Rep.">
        <title>Orb-weaving spider Araneus ventricosus genome elucidates the spidroin gene catalogue.</title>
        <authorList>
            <person name="Kono N."/>
            <person name="Nakamura H."/>
            <person name="Ohtoshi R."/>
            <person name="Moran D.A.P."/>
            <person name="Shinohara A."/>
            <person name="Yoshida Y."/>
            <person name="Fujiwara M."/>
            <person name="Mori M."/>
            <person name="Tomita M."/>
            <person name="Arakawa K."/>
        </authorList>
    </citation>
    <scope>NUCLEOTIDE SEQUENCE [LARGE SCALE GENOMIC DNA]</scope>
</reference>
<keyword evidence="3" id="KW-1185">Reference proteome</keyword>
<gene>
    <name evidence="2" type="ORF">AVEN_22391_1</name>
</gene>
<feature type="domain" description="HAT C-terminal dimerisation" evidence="1">
    <location>
        <begin position="120"/>
        <end position="201"/>
    </location>
</feature>
<dbReference type="OrthoDB" id="6131287at2759"/>
<protein>
    <recommendedName>
        <fullName evidence="1">HAT C-terminal dimerisation domain-containing protein</fullName>
    </recommendedName>
</protein>
<sequence>MATLKDPSKKIRNFDVEEKKNYLPTKSVFMGDDVKRLSTSAPKSRLAVVKKFQKNVLKAYVECSQTLQKKMHLVNLLLQSASAIDSVCRKHPLSLTLMKGLPDLVTNVSSVGERDAYDFEVHKYLAASLRQPQQKEPVDNWWMKVKNSRQFPLVSNIVCVVLTCFHGPKVESSFSIANLVVTSETNRLSIESFDAIQTVKYEFMSEKKSAVQLYKKKEYLKDKVDRNLCKNMNSASRNYRAEVLSKKIFCDKQSSTRKKLESKEAANKISAKAAKLQRNIHLKKMRSQA</sequence>
<dbReference type="Proteomes" id="UP000499080">
    <property type="component" value="Unassembled WGS sequence"/>
</dbReference>